<dbReference type="AlphaFoldDB" id="A0A840YU16"/>
<evidence type="ECO:0000313" key="1">
    <source>
        <dbReference type="EMBL" id="MBB5713155.1"/>
    </source>
</evidence>
<dbReference type="RefSeq" id="WP_184092228.1">
    <property type="nucleotide sequence ID" value="NZ_JACIJF010000054.1"/>
</dbReference>
<dbReference type="Proteomes" id="UP000527143">
    <property type="component" value="Unassembled WGS sequence"/>
</dbReference>
<name>A0A840YU16_9SPHN</name>
<protein>
    <submittedName>
        <fullName evidence="1">Uncharacterized protein</fullName>
    </submittedName>
</protein>
<keyword evidence="2" id="KW-1185">Reference proteome</keyword>
<comment type="caution">
    <text evidence="1">The sequence shown here is derived from an EMBL/GenBank/DDBJ whole genome shotgun (WGS) entry which is preliminary data.</text>
</comment>
<organism evidence="1 2">
    <name type="scientific">Sphingomonas xinjiangensis</name>
    <dbReference type="NCBI Taxonomy" id="643568"/>
    <lineage>
        <taxon>Bacteria</taxon>
        <taxon>Pseudomonadati</taxon>
        <taxon>Pseudomonadota</taxon>
        <taxon>Alphaproteobacteria</taxon>
        <taxon>Sphingomonadales</taxon>
        <taxon>Sphingomonadaceae</taxon>
        <taxon>Sphingomonas</taxon>
    </lineage>
</organism>
<accession>A0A840YU16</accession>
<evidence type="ECO:0000313" key="2">
    <source>
        <dbReference type="Proteomes" id="UP000527143"/>
    </source>
</evidence>
<proteinExistence type="predicted"/>
<gene>
    <name evidence="1" type="ORF">FHT02_004425</name>
</gene>
<sequence length="300" mass="32334">MNTPDLTGVALDAPLDVLITFVPSLSTESIDPDHLSDNPDQPITGEGTLIAKLDAAASAPAMPGSLQGLLPDDLFVFADGADSQQPVRFGRLGWGSKCHVVTERFKSVLEALPSSRSEFYPVSVVYRDPASLAELGGGEVVRGSHWIWYGYAVHDIIDVSASCATFHPTSQPRLDIPGNPVVAFHVVGGDPADGPRSLVLGQLPYAQDAAFHVLGWWSRAPFVAPSLMQALQRAGDGMRAWCPQFAPIVLDQRRAYVARMAVEAGKLSATPKLRIVGTEWFLPEEYRLTFFPARPFLAGG</sequence>
<reference evidence="1 2" key="1">
    <citation type="submission" date="2020-08" db="EMBL/GenBank/DDBJ databases">
        <title>Genomic Encyclopedia of Type Strains, Phase IV (KMG-IV): sequencing the most valuable type-strain genomes for metagenomic binning, comparative biology and taxonomic classification.</title>
        <authorList>
            <person name="Goeker M."/>
        </authorList>
    </citation>
    <scope>NUCLEOTIDE SEQUENCE [LARGE SCALE GENOMIC DNA]</scope>
    <source>
        <strain evidence="1 2">DSM 26736</strain>
    </source>
</reference>
<dbReference type="EMBL" id="JACIJF010000054">
    <property type="protein sequence ID" value="MBB5713155.1"/>
    <property type="molecule type" value="Genomic_DNA"/>
</dbReference>